<dbReference type="AlphaFoldDB" id="Q0TZ19"/>
<dbReference type="HOGENOM" id="CLU_2758651_0_0_1"/>
<evidence type="ECO:0000313" key="2">
    <source>
        <dbReference type="Proteomes" id="UP000001055"/>
    </source>
</evidence>
<dbReference type="RefSeq" id="XP_001805315.1">
    <property type="nucleotide sequence ID" value="XM_001805263.1"/>
</dbReference>
<protein>
    <submittedName>
        <fullName evidence="1">Uncharacterized protein</fullName>
    </submittedName>
</protein>
<evidence type="ECO:0000313" key="1">
    <source>
        <dbReference type="EMBL" id="EAT77377.1"/>
    </source>
</evidence>
<dbReference type="GeneID" id="5982243"/>
<dbReference type="EMBL" id="CH445360">
    <property type="protein sequence ID" value="EAT77377.1"/>
    <property type="molecule type" value="Genomic_DNA"/>
</dbReference>
<reference evidence="2" key="1">
    <citation type="journal article" date="2007" name="Plant Cell">
        <title>Dothideomycete-plant interactions illuminated by genome sequencing and EST analysis of the wheat pathogen Stagonospora nodorum.</title>
        <authorList>
            <person name="Hane J.K."/>
            <person name="Lowe R.G."/>
            <person name="Solomon P.S."/>
            <person name="Tan K.C."/>
            <person name="Schoch C.L."/>
            <person name="Spatafora J.W."/>
            <person name="Crous P.W."/>
            <person name="Kodira C."/>
            <person name="Birren B.W."/>
            <person name="Galagan J.E."/>
            <person name="Torriani S.F."/>
            <person name="McDonald B.A."/>
            <person name="Oliver R.P."/>
        </authorList>
    </citation>
    <scope>NUCLEOTIDE SEQUENCE [LARGE SCALE GENOMIC DNA]</scope>
    <source>
        <strain evidence="2">SN15 / ATCC MYA-4574 / FGSC 10173</strain>
    </source>
</reference>
<sequence length="70" mass="7248">MAPARGCIASSASVEVEGSERFKAGHDMPTALVPLWLASPSTWQAASFGGAARIGPNVPCAAERGWMFSV</sequence>
<dbReference type="KEGG" id="pno:SNOG_15152"/>
<name>Q0TZ19_PHANO</name>
<proteinExistence type="predicted"/>
<accession>Q0TZ19</accession>
<gene>
    <name evidence="1" type="ORF">SNOG_15152</name>
</gene>
<organism evidence="1 2">
    <name type="scientific">Phaeosphaeria nodorum (strain SN15 / ATCC MYA-4574 / FGSC 10173)</name>
    <name type="common">Glume blotch fungus</name>
    <name type="synonym">Parastagonospora nodorum</name>
    <dbReference type="NCBI Taxonomy" id="321614"/>
    <lineage>
        <taxon>Eukaryota</taxon>
        <taxon>Fungi</taxon>
        <taxon>Dikarya</taxon>
        <taxon>Ascomycota</taxon>
        <taxon>Pezizomycotina</taxon>
        <taxon>Dothideomycetes</taxon>
        <taxon>Pleosporomycetidae</taxon>
        <taxon>Pleosporales</taxon>
        <taxon>Pleosporineae</taxon>
        <taxon>Phaeosphaeriaceae</taxon>
        <taxon>Parastagonospora</taxon>
    </lineage>
</organism>
<dbReference type="InParanoid" id="Q0TZ19"/>
<dbReference type="Proteomes" id="UP000001055">
    <property type="component" value="Unassembled WGS sequence"/>
</dbReference>